<dbReference type="InterPro" id="IPR004520">
    <property type="entry name" value="GTPase_MnmE"/>
</dbReference>
<dbReference type="Pfam" id="PF10396">
    <property type="entry name" value="TrmE_N"/>
    <property type="match status" value="1"/>
</dbReference>
<keyword evidence="3 6" id="KW-0547">Nucleotide-binding</keyword>
<comment type="subunit">
    <text evidence="6">Homodimer. Heterotetramer of two MnmE and two MnmG subunits.</text>
</comment>
<dbReference type="STRING" id="1921549.GCA_900128825_00008"/>
<evidence type="ECO:0000256" key="5">
    <source>
        <dbReference type="ARBA" id="ARBA00023134"/>
    </source>
</evidence>
<protein>
    <recommendedName>
        <fullName evidence="6">tRNA modification GTPase MnmE</fullName>
        <ecNumber evidence="6">3.6.-.-</ecNumber>
    </recommendedName>
</protein>
<dbReference type="Proteomes" id="UP000271849">
    <property type="component" value="Chromosome"/>
</dbReference>
<dbReference type="GO" id="GO:0005829">
    <property type="term" value="C:cytosol"/>
    <property type="evidence" value="ECO:0007669"/>
    <property type="project" value="TreeGrafter"/>
</dbReference>
<dbReference type="EMBL" id="LR025085">
    <property type="protein sequence ID" value="VAX76199.1"/>
    <property type="molecule type" value="Genomic_DNA"/>
</dbReference>
<feature type="binding site" evidence="6">
    <location>
        <position position="250"/>
    </location>
    <ligand>
        <name>K(+)</name>
        <dbReference type="ChEBI" id="CHEBI:29103"/>
    </ligand>
</feature>
<feature type="binding site" evidence="6">
    <location>
        <position position="80"/>
    </location>
    <ligand>
        <name>(6S)-5-formyl-5,6,7,8-tetrahydrofolate</name>
        <dbReference type="ChEBI" id="CHEBI:57457"/>
    </ligand>
</feature>
<proteinExistence type="inferred from homology"/>
<feature type="binding site" evidence="6">
    <location>
        <position position="226"/>
    </location>
    <ligand>
        <name>K(+)</name>
        <dbReference type="ChEBI" id="CHEBI:29103"/>
    </ligand>
</feature>
<dbReference type="InterPro" id="IPR006073">
    <property type="entry name" value="GTP-bd"/>
</dbReference>
<dbReference type="PRINTS" id="PR00449">
    <property type="entry name" value="RASTRNSFRMNG"/>
</dbReference>
<dbReference type="NCBIfam" id="TIGR00231">
    <property type="entry name" value="small_GTP"/>
    <property type="match status" value="1"/>
</dbReference>
<keyword evidence="6" id="KW-0479">Metal-binding</keyword>
<dbReference type="AlphaFoldDB" id="A0A3B1E9A3"/>
<feature type="domain" description="TrmE-type G" evidence="8">
    <location>
        <begin position="216"/>
        <end position="377"/>
    </location>
</feature>
<dbReference type="EC" id="3.6.-.-" evidence="6"/>
<dbReference type="PROSITE" id="PS51709">
    <property type="entry name" value="G_TRME"/>
    <property type="match status" value="1"/>
</dbReference>
<dbReference type="HAMAP" id="MF_00379">
    <property type="entry name" value="GTPase_MnmE"/>
    <property type="match status" value="1"/>
</dbReference>
<keyword evidence="2 6" id="KW-0819">tRNA processing</keyword>
<dbReference type="InterPro" id="IPR005225">
    <property type="entry name" value="Small_GTP-bd"/>
</dbReference>
<dbReference type="OrthoDB" id="9805918at2"/>
<dbReference type="InterPro" id="IPR025867">
    <property type="entry name" value="MnmE_helical"/>
</dbReference>
<comment type="caution">
    <text evidence="6">Lacks conserved residue(s) required for the propagation of feature annotation.</text>
</comment>
<dbReference type="SUPFAM" id="SSF52540">
    <property type="entry name" value="P-loop containing nucleoside triphosphate hydrolases"/>
    <property type="match status" value="1"/>
</dbReference>
<accession>A0A3B1E9A3</accession>
<dbReference type="Gene3D" id="3.30.1360.120">
    <property type="entry name" value="Probable tRNA modification gtpase trme, domain 1"/>
    <property type="match status" value="1"/>
</dbReference>
<dbReference type="PANTHER" id="PTHR42714">
    <property type="entry name" value="TRNA MODIFICATION GTPASE GTPBP3"/>
    <property type="match status" value="1"/>
</dbReference>
<organism evidence="9 10">
    <name type="scientific">Buchnera aphidicola</name>
    <name type="common">Cinara strobi</name>
    <dbReference type="NCBI Taxonomy" id="1921549"/>
    <lineage>
        <taxon>Bacteria</taxon>
        <taxon>Pseudomonadati</taxon>
        <taxon>Pseudomonadota</taxon>
        <taxon>Gammaproteobacteria</taxon>
        <taxon>Enterobacterales</taxon>
        <taxon>Erwiniaceae</taxon>
        <taxon>Buchnera</taxon>
    </lineage>
</organism>
<evidence type="ECO:0000256" key="1">
    <source>
        <dbReference type="ARBA" id="ARBA00011043"/>
    </source>
</evidence>
<feature type="binding site" evidence="6">
    <location>
        <position position="23"/>
    </location>
    <ligand>
        <name>(6S)-5-formyl-5,6,7,8-tetrahydrofolate</name>
        <dbReference type="ChEBI" id="CHEBI:57457"/>
    </ligand>
</feature>
<keyword evidence="6 9" id="KW-0378">Hydrolase</keyword>
<dbReference type="Pfam" id="PF12631">
    <property type="entry name" value="MnmE_helical"/>
    <property type="match status" value="1"/>
</dbReference>
<dbReference type="InterPro" id="IPR027266">
    <property type="entry name" value="TrmE/GcvT-like"/>
</dbReference>
<evidence type="ECO:0000256" key="4">
    <source>
        <dbReference type="ARBA" id="ARBA00022958"/>
    </source>
</evidence>
<dbReference type="SUPFAM" id="SSF116878">
    <property type="entry name" value="TrmE connector domain"/>
    <property type="match status" value="1"/>
</dbReference>
<feature type="binding site" evidence="6">
    <location>
        <position position="454"/>
    </location>
    <ligand>
        <name>(6S)-5-formyl-5,6,7,8-tetrahydrofolate</name>
        <dbReference type="ChEBI" id="CHEBI:57457"/>
    </ligand>
</feature>
<dbReference type="GO" id="GO:0003924">
    <property type="term" value="F:GTPase activity"/>
    <property type="evidence" value="ECO:0007669"/>
    <property type="project" value="UniProtKB-UniRule"/>
</dbReference>
<dbReference type="CDD" id="cd14858">
    <property type="entry name" value="TrmE_N"/>
    <property type="match status" value="1"/>
</dbReference>
<dbReference type="NCBIfam" id="TIGR00450">
    <property type="entry name" value="mnmE_trmE_thdF"/>
    <property type="match status" value="1"/>
</dbReference>
<feature type="binding site" evidence="6">
    <location>
        <begin position="226"/>
        <end position="231"/>
    </location>
    <ligand>
        <name>GTP</name>
        <dbReference type="ChEBI" id="CHEBI:37565"/>
    </ligand>
</feature>
<keyword evidence="6" id="KW-0963">Cytoplasm</keyword>
<dbReference type="NCBIfam" id="NF003661">
    <property type="entry name" value="PRK05291.1-3"/>
    <property type="match status" value="1"/>
</dbReference>
<name>A0A3B1E9A3_9GAMM</name>
<sequence length="454" mass="51294">MMFYETIVAPITAMSRSGVGIIRISGPAVLKIINVFFKISMKARFAHYVSFLDFNGDVIDKGIAVFFPSPQSFTGEDVLEFQGHGNPILMDLLIQNIVLIKNVRIAKPGEFSERAFLNQKIDLIQAEAISDLINSQSKLSIEASLRSLSGNFSKKINSIIKKLKEIYSRIEGYINFPDEINNPTILKDIEKYLIQIITLIKNLIDTARKSDFLNKGIKAVIAGPPNVGKSSLFNYLVNQTASIVTDIPGTTRDVIRQTILVNGIRFELLDTAGLRESENIVEIIGIKLAKKNIHSCDHIFLILDITQDQIFNNQLVKKYINNLKDNQSITIIFNKIDLINQTPSVKMIYKKHFCILLSIQKKLGLDFLKNHINKISVKCNNIEGIFLARRRHLLALKKSLKYLISGYKKWNLNSCLEFLSDNLRLAIEELSIITGKLSSEDLLNKIFSDFCIGK</sequence>
<dbReference type="Gene3D" id="1.20.120.430">
    <property type="entry name" value="tRNA modification GTPase MnmE domain 2"/>
    <property type="match status" value="1"/>
</dbReference>
<dbReference type="Gene3D" id="3.40.50.300">
    <property type="entry name" value="P-loop containing nucleotide triphosphate hydrolases"/>
    <property type="match status" value="1"/>
</dbReference>
<comment type="similarity">
    <text evidence="1 6 7">Belongs to the TRAFAC class TrmE-Era-EngA-EngB-Septin-like GTPase superfamily. TrmE GTPase family.</text>
</comment>
<feature type="binding site" evidence="6">
    <location>
        <begin position="245"/>
        <end position="251"/>
    </location>
    <ligand>
        <name>GTP</name>
        <dbReference type="ChEBI" id="CHEBI:37565"/>
    </ligand>
</feature>
<comment type="cofactor">
    <cofactor evidence="6">
        <name>K(+)</name>
        <dbReference type="ChEBI" id="CHEBI:29103"/>
    </cofactor>
    <text evidence="6">Binds 1 potassium ion per subunit.</text>
</comment>
<evidence type="ECO:0000259" key="8">
    <source>
        <dbReference type="PROSITE" id="PS51709"/>
    </source>
</evidence>
<dbReference type="InterPro" id="IPR027417">
    <property type="entry name" value="P-loop_NTPase"/>
</dbReference>
<dbReference type="InterPro" id="IPR018948">
    <property type="entry name" value="GTP-bd_TrmE_N"/>
</dbReference>
<keyword evidence="4 6" id="KW-0630">Potassium</keyword>
<feature type="binding site" evidence="6">
    <location>
        <position position="245"/>
    </location>
    <ligand>
        <name>K(+)</name>
        <dbReference type="ChEBI" id="CHEBI:29103"/>
    </ligand>
</feature>
<evidence type="ECO:0000313" key="9">
    <source>
        <dbReference type="EMBL" id="VAX76199.1"/>
    </source>
</evidence>
<dbReference type="Pfam" id="PF01926">
    <property type="entry name" value="MMR_HSR1"/>
    <property type="match status" value="1"/>
</dbReference>
<feature type="binding site" evidence="6">
    <location>
        <position position="230"/>
    </location>
    <ligand>
        <name>Mg(2+)</name>
        <dbReference type="ChEBI" id="CHEBI:18420"/>
    </ligand>
</feature>
<dbReference type="GO" id="GO:0046872">
    <property type="term" value="F:metal ion binding"/>
    <property type="evidence" value="ECO:0007669"/>
    <property type="project" value="UniProtKB-KW"/>
</dbReference>
<dbReference type="GO" id="GO:0002098">
    <property type="term" value="P:tRNA wobble uridine modification"/>
    <property type="evidence" value="ECO:0007669"/>
    <property type="project" value="TreeGrafter"/>
</dbReference>
<evidence type="ECO:0000256" key="3">
    <source>
        <dbReference type="ARBA" id="ARBA00022741"/>
    </source>
</evidence>
<comment type="subcellular location">
    <subcellularLocation>
        <location evidence="6">Cytoplasm</location>
    </subcellularLocation>
</comment>
<dbReference type="GO" id="GO:0030488">
    <property type="term" value="P:tRNA methylation"/>
    <property type="evidence" value="ECO:0007669"/>
    <property type="project" value="TreeGrafter"/>
</dbReference>
<feature type="binding site" evidence="6">
    <location>
        <position position="251"/>
    </location>
    <ligand>
        <name>Mg(2+)</name>
        <dbReference type="ChEBI" id="CHEBI:18420"/>
    </ligand>
</feature>
<dbReference type="CDD" id="cd04164">
    <property type="entry name" value="trmE"/>
    <property type="match status" value="1"/>
</dbReference>
<evidence type="ECO:0000313" key="10">
    <source>
        <dbReference type="Proteomes" id="UP000271849"/>
    </source>
</evidence>
<dbReference type="InterPro" id="IPR031168">
    <property type="entry name" value="G_TrmE"/>
</dbReference>
<evidence type="ECO:0000256" key="2">
    <source>
        <dbReference type="ARBA" id="ARBA00022694"/>
    </source>
</evidence>
<feature type="binding site" evidence="6">
    <location>
        <begin position="270"/>
        <end position="273"/>
    </location>
    <ligand>
        <name>GTP</name>
        <dbReference type="ChEBI" id="CHEBI:37565"/>
    </ligand>
</feature>
<comment type="function">
    <text evidence="6">Exhibits a very high intrinsic GTPase hydrolysis rate. Involved in the addition of a carboxymethylaminomethyl (cmnm) group at the wobble position (U34) of certain tRNAs, forming tRNA-cmnm(5)s(2)U34.</text>
</comment>
<reference evidence="10" key="1">
    <citation type="submission" date="2018-09" db="EMBL/GenBank/DDBJ databases">
        <authorList>
            <person name="Manzano-Marin A."/>
            <person name="Manzano-Marin A."/>
        </authorList>
    </citation>
    <scope>NUCLEOTIDE SEQUENCE [LARGE SCALE GENOMIC DNA]</scope>
    <source>
        <strain evidence="10">BuCistrobi</strain>
    </source>
</reference>
<feature type="binding site" evidence="6">
    <location>
        <position position="247"/>
    </location>
    <ligand>
        <name>K(+)</name>
        <dbReference type="ChEBI" id="CHEBI:29103"/>
    </ligand>
</feature>
<feature type="binding site" evidence="6">
    <location>
        <position position="120"/>
    </location>
    <ligand>
        <name>(6S)-5-formyl-5,6,7,8-tetrahydrofolate</name>
        <dbReference type="ChEBI" id="CHEBI:57457"/>
    </ligand>
</feature>
<gene>
    <name evidence="6 9" type="primary">mnmE</name>
    <name evidence="6" type="synonym">trmE</name>
    <name evidence="9" type="ORF">BUCINSTRO3249_0008</name>
</gene>
<dbReference type="PANTHER" id="PTHR42714:SF2">
    <property type="entry name" value="TRNA MODIFICATION GTPASE GTPBP3, MITOCHONDRIAL"/>
    <property type="match status" value="1"/>
</dbReference>
<keyword evidence="5 6" id="KW-0342">GTP-binding</keyword>
<dbReference type="InterPro" id="IPR027368">
    <property type="entry name" value="MnmE_dom2"/>
</dbReference>
<evidence type="ECO:0000256" key="6">
    <source>
        <dbReference type="HAMAP-Rule" id="MF_00379"/>
    </source>
</evidence>
<keyword evidence="6" id="KW-0460">Magnesium</keyword>
<dbReference type="GO" id="GO:0005525">
    <property type="term" value="F:GTP binding"/>
    <property type="evidence" value="ECO:0007669"/>
    <property type="project" value="UniProtKB-UniRule"/>
</dbReference>
<evidence type="ECO:0000256" key="7">
    <source>
        <dbReference type="RuleBase" id="RU003313"/>
    </source>
</evidence>